<dbReference type="STRING" id="1122934.SAMN02745691_02286"/>
<comment type="similarity">
    <text evidence="2">Belongs to the complex I 20 kDa subunit family.</text>
</comment>
<keyword evidence="5" id="KW-0408">Iron</keyword>
<dbReference type="InterPro" id="IPR006137">
    <property type="entry name" value="NADH_UbQ_OxRdtase-like_20kDa"/>
</dbReference>
<keyword evidence="9" id="KW-1185">Reference proteome</keyword>
<evidence type="ECO:0000313" key="9">
    <source>
        <dbReference type="Proteomes" id="UP000184342"/>
    </source>
</evidence>
<proteinExistence type="inferred from homology"/>
<keyword evidence="4" id="KW-0479">Metal-binding</keyword>
<accession>A0A1M6KXX3</accession>
<dbReference type="AlphaFoldDB" id="A0A1M6KXX3"/>
<dbReference type="Proteomes" id="UP000184342">
    <property type="component" value="Unassembled WGS sequence"/>
</dbReference>
<evidence type="ECO:0000256" key="4">
    <source>
        <dbReference type="ARBA" id="ARBA00022723"/>
    </source>
</evidence>
<dbReference type="PANTHER" id="PTHR42989">
    <property type="entry name" value="HYDROGENASE-4 COMPONENT I"/>
    <property type="match status" value="1"/>
</dbReference>
<keyword evidence="6" id="KW-0411">Iron-sulfur</keyword>
<comment type="cofactor">
    <cofactor evidence="1">
        <name>[4Fe-4S] cluster</name>
        <dbReference type="ChEBI" id="CHEBI:49883"/>
    </cofactor>
</comment>
<name>A0A1M6KXX3_9FIRM</name>
<dbReference type="GO" id="GO:0051539">
    <property type="term" value="F:4 iron, 4 sulfur cluster binding"/>
    <property type="evidence" value="ECO:0007669"/>
    <property type="project" value="UniProtKB-KW"/>
</dbReference>
<evidence type="ECO:0000313" key="8">
    <source>
        <dbReference type="EMBL" id="SHJ63716.1"/>
    </source>
</evidence>
<evidence type="ECO:0000256" key="6">
    <source>
        <dbReference type="ARBA" id="ARBA00023014"/>
    </source>
</evidence>
<evidence type="ECO:0000259" key="7">
    <source>
        <dbReference type="Pfam" id="PF01058"/>
    </source>
</evidence>
<dbReference type="OrthoDB" id="9786737at2"/>
<reference evidence="8 9" key="1">
    <citation type="submission" date="2016-11" db="EMBL/GenBank/DDBJ databases">
        <authorList>
            <person name="Jaros S."/>
            <person name="Januszkiewicz K."/>
            <person name="Wedrychowicz H."/>
        </authorList>
    </citation>
    <scope>NUCLEOTIDE SEQUENCE [LARGE SCALE GENOMIC DNA]</scope>
    <source>
        <strain evidence="8 9">DSM 15970</strain>
    </source>
</reference>
<dbReference type="RefSeq" id="WP_073994533.1">
    <property type="nucleotide sequence ID" value="NZ_FQYT01000030.1"/>
</dbReference>
<dbReference type="NCBIfam" id="NF005012">
    <property type="entry name" value="PRK06411.1"/>
    <property type="match status" value="1"/>
</dbReference>
<evidence type="ECO:0000256" key="5">
    <source>
        <dbReference type="ARBA" id="ARBA00023004"/>
    </source>
</evidence>
<evidence type="ECO:0000256" key="3">
    <source>
        <dbReference type="ARBA" id="ARBA00022485"/>
    </source>
</evidence>
<feature type="domain" description="NADH:ubiquinone oxidoreductase-like 20kDa subunit" evidence="7">
    <location>
        <begin position="18"/>
        <end position="128"/>
    </location>
</feature>
<dbReference type="PANTHER" id="PTHR42989:SF1">
    <property type="entry name" value="FORMATE HYDROGENLYASE SUBUNIT 7-RELATED"/>
    <property type="match status" value="1"/>
</dbReference>
<organism evidence="8 9">
    <name type="scientific">Parasporobacterium paucivorans DSM 15970</name>
    <dbReference type="NCBI Taxonomy" id="1122934"/>
    <lineage>
        <taxon>Bacteria</taxon>
        <taxon>Bacillati</taxon>
        <taxon>Bacillota</taxon>
        <taxon>Clostridia</taxon>
        <taxon>Lachnospirales</taxon>
        <taxon>Lachnospiraceae</taxon>
        <taxon>Parasporobacterium</taxon>
    </lineage>
</organism>
<evidence type="ECO:0000256" key="2">
    <source>
        <dbReference type="ARBA" id="ARBA00009173"/>
    </source>
</evidence>
<dbReference type="EMBL" id="FQYT01000030">
    <property type="protein sequence ID" value="SHJ63716.1"/>
    <property type="molecule type" value="Genomic_DNA"/>
</dbReference>
<sequence>MKAITKSPWIMHYDASSCNGCDIEVLACLTPLYDVERFGVINTGNPKHADILLITGGVNEQNVEIVKQLYEQMAEPKVVAAIGACACTGGIFAECYNIRGGIDTVIPVDAYIPGCAVRPEALIDGVVAALGILEVKQKNMKKRK</sequence>
<dbReference type="Pfam" id="PF01058">
    <property type="entry name" value="Oxidored_q6"/>
    <property type="match status" value="1"/>
</dbReference>
<gene>
    <name evidence="8" type="ORF">SAMN02745691_02286</name>
</gene>
<evidence type="ECO:0000256" key="1">
    <source>
        <dbReference type="ARBA" id="ARBA00001966"/>
    </source>
</evidence>
<dbReference type="InterPro" id="IPR052375">
    <property type="entry name" value="Complex_I_20kDa-like"/>
</dbReference>
<keyword evidence="3" id="KW-0004">4Fe-4S</keyword>
<dbReference type="SUPFAM" id="SSF56770">
    <property type="entry name" value="HydA/Nqo6-like"/>
    <property type="match status" value="1"/>
</dbReference>
<dbReference type="Gene3D" id="3.40.50.12280">
    <property type="match status" value="1"/>
</dbReference>
<dbReference type="GO" id="GO:0046872">
    <property type="term" value="F:metal ion binding"/>
    <property type="evidence" value="ECO:0007669"/>
    <property type="project" value="UniProtKB-KW"/>
</dbReference>
<protein>
    <submittedName>
        <fullName evidence="8">Ech hydrogenase subunit C</fullName>
    </submittedName>
</protein>